<evidence type="ECO:0000313" key="1">
    <source>
        <dbReference type="EMBL" id="VDH98853.1"/>
    </source>
</evidence>
<dbReference type="AlphaFoldDB" id="A0A8B6C404"/>
<reference evidence="1" key="1">
    <citation type="submission" date="2018-11" db="EMBL/GenBank/DDBJ databases">
        <authorList>
            <person name="Alioto T."/>
            <person name="Alioto T."/>
        </authorList>
    </citation>
    <scope>NUCLEOTIDE SEQUENCE</scope>
</reference>
<protein>
    <submittedName>
        <fullName evidence="1">Uncharacterized protein</fullName>
    </submittedName>
</protein>
<dbReference type="PANTHER" id="PTHR33845">
    <property type="entry name" value="C2H2-TYPE DOMAIN-CONTAINING PROTEIN"/>
    <property type="match status" value="1"/>
</dbReference>
<name>A0A8B6C404_MYTGA</name>
<keyword evidence="2" id="KW-1185">Reference proteome</keyword>
<accession>A0A8B6C404</accession>
<dbReference type="EMBL" id="UYJE01001061">
    <property type="protein sequence ID" value="VDH98853.1"/>
    <property type="molecule type" value="Genomic_DNA"/>
</dbReference>
<evidence type="ECO:0000313" key="2">
    <source>
        <dbReference type="Proteomes" id="UP000596742"/>
    </source>
</evidence>
<gene>
    <name evidence="1" type="ORF">MGAL_10B058266</name>
</gene>
<dbReference type="PANTHER" id="PTHR33845:SF1">
    <property type="entry name" value="C2H2-TYPE DOMAIN-CONTAINING PROTEIN"/>
    <property type="match status" value="1"/>
</dbReference>
<organism evidence="1 2">
    <name type="scientific">Mytilus galloprovincialis</name>
    <name type="common">Mediterranean mussel</name>
    <dbReference type="NCBI Taxonomy" id="29158"/>
    <lineage>
        <taxon>Eukaryota</taxon>
        <taxon>Metazoa</taxon>
        <taxon>Spiralia</taxon>
        <taxon>Lophotrochozoa</taxon>
        <taxon>Mollusca</taxon>
        <taxon>Bivalvia</taxon>
        <taxon>Autobranchia</taxon>
        <taxon>Pteriomorphia</taxon>
        <taxon>Mytilida</taxon>
        <taxon>Mytiloidea</taxon>
        <taxon>Mytilidae</taxon>
        <taxon>Mytilinae</taxon>
        <taxon>Mytilus</taxon>
    </lineage>
</organism>
<dbReference type="OrthoDB" id="5979731at2759"/>
<dbReference type="Proteomes" id="UP000596742">
    <property type="component" value="Unassembled WGS sequence"/>
</dbReference>
<proteinExistence type="predicted"/>
<comment type="caution">
    <text evidence="1">The sequence shown here is derived from an EMBL/GenBank/DDBJ whole genome shotgun (WGS) entry which is preliminary data.</text>
</comment>
<sequence length="190" mass="21279">MKGSDLSFHLWSDNAGYYKSSEMMPLLYANGSIASYDFCESQNGKEPCDRTGATLKSAIRRFINQGNDGIETTMKNVKYRVSVVDYNPSKKTAFKGIPAIGSYLNFQIEEQGICVWKAHGVHGPGSLIAKEKIPTIPFEPLTVLKEPDQIGFNPIIGNNHSADLREKSNQQEKTENRKPGIIKQWMFAIF</sequence>